<keyword evidence="3" id="KW-1185">Reference proteome</keyword>
<dbReference type="PANTHER" id="PTHR38834:SF3">
    <property type="entry name" value="SOLUTE-BINDING PROTEIN FAMILY 3_N-TERMINAL DOMAIN-CONTAINING PROTEIN"/>
    <property type="match status" value="1"/>
</dbReference>
<feature type="domain" description="Solute-binding protein family 3/N-terminal" evidence="1">
    <location>
        <begin position="21"/>
        <end position="232"/>
    </location>
</feature>
<proteinExistence type="predicted"/>
<evidence type="ECO:0000313" key="3">
    <source>
        <dbReference type="Proteomes" id="UP000484875"/>
    </source>
</evidence>
<evidence type="ECO:0000259" key="1">
    <source>
        <dbReference type="Pfam" id="PF00497"/>
    </source>
</evidence>
<dbReference type="Pfam" id="PF00497">
    <property type="entry name" value="SBP_bac_3"/>
    <property type="match status" value="1"/>
</dbReference>
<name>A0A845HG32_9BURK</name>
<evidence type="ECO:0000313" key="2">
    <source>
        <dbReference type="EMBL" id="MYN15894.1"/>
    </source>
</evidence>
<dbReference type="PANTHER" id="PTHR38834">
    <property type="entry name" value="PERIPLASMIC SUBSTRATE BINDING PROTEIN FAMILY 3"/>
    <property type="match status" value="1"/>
</dbReference>
<dbReference type="AlphaFoldDB" id="A0A845HG32"/>
<protein>
    <submittedName>
        <fullName evidence="2">Transporter substrate-binding domain-containing protein</fullName>
    </submittedName>
</protein>
<dbReference type="InterPro" id="IPR001638">
    <property type="entry name" value="Solute-binding_3/MltF_N"/>
</dbReference>
<gene>
    <name evidence="2" type="ORF">GTP81_03935</name>
</gene>
<comment type="caution">
    <text evidence="2">The sequence shown here is derived from an EMBL/GenBank/DDBJ whole genome shotgun (WGS) entry which is preliminary data.</text>
</comment>
<dbReference type="EMBL" id="WWCV01000004">
    <property type="protein sequence ID" value="MYN15894.1"/>
    <property type="molecule type" value="Genomic_DNA"/>
</dbReference>
<dbReference type="SUPFAM" id="SSF53850">
    <property type="entry name" value="Periplasmic binding protein-like II"/>
    <property type="match status" value="1"/>
</dbReference>
<accession>A0A845HG32</accession>
<reference evidence="2 3" key="1">
    <citation type="submission" date="2019-12" db="EMBL/GenBank/DDBJ databases">
        <title>Novel species isolated from a subtropical stream in China.</title>
        <authorList>
            <person name="Lu H."/>
        </authorList>
    </citation>
    <scope>NUCLEOTIDE SEQUENCE [LARGE SCALE GENOMIC DNA]</scope>
    <source>
        <strain evidence="2 3">FT107W</strain>
    </source>
</reference>
<dbReference type="Proteomes" id="UP000484875">
    <property type="component" value="Unassembled WGS sequence"/>
</dbReference>
<dbReference type="Gene3D" id="3.40.190.10">
    <property type="entry name" value="Periplasmic binding protein-like II"/>
    <property type="match status" value="2"/>
</dbReference>
<organism evidence="2 3">
    <name type="scientific">Duganella vulcania</name>
    <dbReference type="NCBI Taxonomy" id="2692166"/>
    <lineage>
        <taxon>Bacteria</taxon>
        <taxon>Pseudomonadati</taxon>
        <taxon>Pseudomonadota</taxon>
        <taxon>Betaproteobacteria</taxon>
        <taxon>Burkholderiales</taxon>
        <taxon>Oxalobacteraceae</taxon>
        <taxon>Telluria group</taxon>
        <taxon>Duganella</taxon>
    </lineage>
</organism>
<sequence>MALGCGAGLAQTGPARQLRVVTTHLPPLVFENDNKRPGALRELLNELCKRTQMELKLGFVPWKRALFLATSMPATAIFPVTRLPERESRFRWLAPLYEEHYMFLAPRGGTFDLQHLDDMKSRRIALLRGAAQSAILQELGYRNIVEGNSIEEIHRYLLEGMADAAFGERDIIQSSLRSRSAQRAFQVSDPVRTTTAWLAGSLDFDEATVQGFQRAKAAMDADGTTHRILAKYKLA</sequence>